<keyword evidence="7" id="KW-1185">Reference proteome</keyword>
<dbReference type="Proteomes" id="UP000823388">
    <property type="component" value="Chromosome 3N"/>
</dbReference>
<accession>A0A8T0UK93</accession>
<evidence type="ECO:0000313" key="7">
    <source>
        <dbReference type="Proteomes" id="UP000823388"/>
    </source>
</evidence>
<dbReference type="PANTHER" id="PTHR36479">
    <property type="entry name" value="ULP_PROTEASE DOMAIN-CONTAINING PROTEIN"/>
    <property type="match status" value="1"/>
</dbReference>
<evidence type="ECO:0000313" key="6">
    <source>
        <dbReference type="EMBL" id="KAG2621506.1"/>
    </source>
</evidence>
<dbReference type="InterPro" id="IPR038765">
    <property type="entry name" value="Papain-like_cys_pep_sf"/>
</dbReference>
<dbReference type="Pfam" id="PF02902">
    <property type="entry name" value="Peptidase_C48"/>
    <property type="match status" value="1"/>
</dbReference>
<reference evidence="6" key="1">
    <citation type="submission" date="2020-05" db="EMBL/GenBank/DDBJ databases">
        <title>WGS assembly of Panicum virgatum.</title>
        <authorList>
            <person name="Lovell J.T."/>
            <person name="Jenkins J."/>
            <person name="Shu S."/>
            <person name="Juenger T.E."/>
            <person name="Schmutz J."/>
        </authorList>
    </citation>
    <scope>NUCLEOTIDE SEQUENCE</scope>
    <source>
        <strain evidence="6">AP13</strain>
    </source>
</reference>
<feature type="region of interest" description="Disordered" evidence="4">
    <location>
        <begin position="191"/>
        <end position="278"/>
    </location>
</feature>
<feature type="compositionally biased region" description="Acidic residues" evidence="4">
    <location>
        <begin position="224"/>
        <end position="257"/>
    </location>
</feature>
<dbReference type="InterPro" id="IPR003653">
    <property type="entry name" value="Peptidase_C48_C"/>
</dbReference>
<feature type="region of interest" description="Disordered" evidence="4">
    <location>
        <begin position="452"/>
        <end position="490"/>
    </location>
</feature>
<dbReference type="PANTHER" id="PTHR36479:SF10">
    <property type="entry name" value="UBIQUITIN-LIKE PROTEASE FAMILY PROFILE DOMAIN-CONTAINING PROTEIN"/>
    <property type="match status" value="1"/>
</dbReference>
<keyword evidence="3" id="KW-0378">Hydrolase</keyword>
<comment type="caution">
    <text evidence="6">The sequence shown here is derived from an EMBL/GenBank/DDBJ whole genome shotgun (WGS) entry which is preliminary data.</text>
</comment>
<dbReference type="GO" id="GO:0008234">
    <property type="term" value="F:cysteine-type peptidase activity"/>
    <property type="evidence" value="ECO:0007669"/>
    <property type="project" value="InterPro"/>
</dbReference>
<evidence type="ECO:0000256" key="4">
    <source>
        <dbReference type="SAM" id="MobiDB-lite"/>
    </source>
</evidence>
<comment type="similarity">
    <text evidence="1">Belongs to the peptidase C48 family.</text>
</comment>
<evidence type="ECO:0000256" key="3">
    <source>
        <dbReference type="ARBA" id="ARBA00022801"/>
    </source>
</evidence>
<keyword evidence="2" id="KW-0645">Protease</keyword>
<name>A0A8T0UK93_PANVG</name>
<feature type="domain" description="Ubiquitin-like protease family profile" evidence="5">
    <location>
        <begin position="668"/>
        <end position="763"/>
    </location>
</feature>
<evidence type="ECO:0000256" key="2">
    <source>
        <dbReference type="ARBA" id="ARBA00022670"/>
    </source>
</evidence>
<feature type="compositionally biased region" description="Acidic residues" evidence="4">
    <location>
        <begin position="196"/>
        <end position="214"/>
    </location>
</feature>
<dbReference type="Gene3D" id="3.40.395.10">
    <property type="entry name" value="Adenoviral Proteinase, Chain A"/>
    <property type="match status" value="1"/>
</dbReference>
<dbReference type="AlphaFoldDB" id="A0A8T0UK93"/>
<proteinExistence type="inferred from homology"/>
<evidence type="ECO:0000256" key="1">
    <source>
        <dbReference type="ARBA" id="ARBA00005234"/>
    </source>
</evidence>
<evidence type="ECO:0000259" key="5">
    <source>
        <dbReference type="Pfam" id="PF02902"/>
    </source>
</evidence>
<feature type="compositionally biased region" description="Polar residues" evidence="4">
    <location>
        <begin position="452"/>
        <end position="470"/>
    </location>
</feature>
<dbReference type="GO" id="GO:0006508">
    <property type="term" value="P:proteolysis"/>
    <property type="evidence" value="ECO:0007669"/>
    <property type="project" value="UniProtKB-KW"/>
</dbReference>
<dbReference type="SUPFAM" id="SSF54001">
    <property type="entry name" value="Cysteine proteinases"/>
    <property type="match status" value="1"/>
</dbReference>
<gene>
    <name evidence="6" type="ORF">PVAP13_3NG243100</name>
</gene>
<organism evidence="6 7">
    <name type="scientific">Panicum virgatum</name>
    <name type="common">Blackwell switchgrass</name>
    <dbReference type="NCBI Taxonomy" id="38727"/>
    <lineage>
        <taxon>Eukaryota</taxon>
        <taxon>Viridiplantae</taxon>
        <taxon>Streptophyta</taxon>
        <taxon>Embryophyta</taxon>
        <taxon>Tracheophyta</taxon>
        <taxon>Spermatophyta</taxon>
        <taxon>Magnoliopsida</taxon>
        <taxon>Liliopsida</taxon>
        <taxon>Poales</taxon>
        <taxon>Poaceae</taxon>
        <taxon>PACMAD clade</taxon>
        <taxon>Panicoideae</taxon>
        <taxon>Panicodae</taxon>
        <taxon>Paniceae</taxon>
        <taxon>Panicinae</taxon>
        <taxon>Panicum</taxon>
        <taxon>Panicum sect. Hiantes</taxon>
    </lineage>
</organism>
<dbReference type="EMBL" id="CM029042">
    <property type="protein sequence ID" value="KAG2621506.1"/>
    <property type="molecule type" value="Genomic_DNA"/>
</dbReference>
<sequence length="787" mass="87369">MSKEQRDMIDGVNFGGLLKIACPTVPADLANWLMVGCFDPKSSELMLPGRGRISVTAESVADIFDLPNGGGEVKYELDVQAINFIQSKYDLDGSAPKIEEIMNRIKGNKFADEDFLRSWLMIAVSTFLCPSTSLGISPRCYPPLLDLSSIKNLNWCKFVIDQLQDAARNLNKKHLVRGCVFLLVRRRGTNNRQTADDDEDSDGPDPDYAEDTEEQNSSTKDDGSDPEDDNNSDPEDDGSDPELENKEDGEDAEDPEDLVPLVTRLKRPQSSARKPDTGSAATCNDIIVNGNTTAVAAGHPDKVQDKLYNRRSRLRLPAKATATQQTSNKILDAGCSSKDINIANVSVQHGDNLMAEGSSYRETNTDHCAAKQAIKIMGAGSSSREGSATKKSSWDFPVPDCDIMKFIEEPTPPKQAEEARSADSVSAWSLDGYDEAVYDSWEAEAIRISNETKANKNQSQKSCGILQGSSDSKEAPGTLQGSSDRKEAPKINKSEVIVIEAATSQEPGSGEKSITPAYAPPRMRDLKTAAVLQSPFVNIGKKMSVKCSKDVLRVYNAVCLCSGRSTRSKQRDAVIINYLFTYATWGHLADSAKPGGKLLNTIAEVGIYAMNGKKTRGATKRIMPLHISRTLQQRNDGKAAALRHVFEKKENHLDHRQMRMDRNEQEIGHYFLIVLNLRNNRFEVLDSMRSMEDKSLESCCITITIGIKRFGRCTTLAQVRQSAIQVQKQKNNHDCGFHMLMHCQHRDGRSSCILEEKDIHAIRMVFTQKWLRFEENDADWENILNLK</sequence>
<protein>
    <recommendedName>
        <fullName evidence="5">Ubiquitin-like protease family profile domain-containing protein</fullName>
    </recommendedName>
</protein>